<accession>A0A9P8V4Z4</accession>
<dbReference type="Proteomes" id="UP000770015">
    <property type="component" value="Unassembled WGS sequence"/>
</dbReference>
<reference evidence="3" key="1">
    <citation type="journal article" date="2021" name="Nat. Commun.">
        <title>Genetic determinants of endophytism in the Arabidopsis root mycobiome.</title>
        <authorList>
            <person name="Mesny F."/>
            <person name="Miyauchi S."/>
            <person name="Thiergart T."/>
            <person name="Pickel B."/>
            <person name="Atanasova L."/>
            <person name="Karlsson M."/>
            <person name="Huettel B."/>
            <person name="Barry K.W."/>
            <person name="Haridas S."/>
            <person name="Chen C."/>
            <person name="Bauer D."/>
            <person name="Andreopoulos W."/>
            <person name="Pangilinan J."/>
            <person name="LaButti K."/>
            <person name="Riley R."/>
            <person name="Lipzen A."/>
            <person name="Clum A."/>
            <person name="Drula E."/>
            <person name="Henrissat B."/>
            <person name="Kohler A."/>
            <person name="Grigoriev I.V."/>
            <person name="Martin F.M."/>
            <person name="Hacquard S."/>
        </authorList>
    </citation>
    <scope>NUCLEOTIDE SEQUENCE</scope>
    <source>
        <strain evidence="3">MPI-SDFR-AT-0117</strain>
    </source>
</reference>
<dbReference type="Pfam" id="PF20150">
    <property type="entry name" value="2EXR"/>
    <property type="match status" value="1"/>
</dbReference>
<evidence type="ECO:0000256" key="1">
    <source>
        <dbReference type="SAM" id="MobiDB-lite"/>
    </source>
</evidence>
<dbReference type="OrthoDB" id="3473305at2759"/>
<comment type="caution">
    <text evidence="3">The sequence shown here is derived from an EMBL/GenBank/DDBJ whole genome shotgun (WGS) entry which is preliminary data.</text>
</comment>
<sequence length="239" mass="28555">MAAAFHVFNQLPPELRQRVWELSLTPRRVPRGCFEGHLNLEIPPPAPPPAVLHACIESRSHLARYYTKVFIGEFRYIWINYELDTICFDEWYLEDFQTEFPPIKHLSVYSVDQEEFERRFIGDIESMPSLEDVEIRPDEKGAYWWYGWEDVLKYLYYTDTPVHFRTIVLSPDPDHEIPVLTPENYIRVERDYRKMRRAQNPGWRGGGEMSDSDDDDVRRPGRYWTWGPSKPWRVTPKSR</sequence>
<protein>
    <recommendedName>
        <fullName evidence="2">2EXR domain-containing protein</fullName>
    </recommendedName>
</protein>
<dbReference type="AlphaFoldDB" id="A0A9P8V4Z4"/>
<keyword evidence="4" id="KW-1185">Reference proteome</keyword>
<evidence type="ECO:0000313" key="3">
    <source>
        <dbReference type="EMBL" id="KAH6676906.1"/>
    </source>
</evidence>
<dbReference type="PANTHER" id="PTHR35910">
    <property type="entry name" value="2EXR DOMAIN-CONTAINING PROTEIN"/>
    <property type="match status" value="1"/>
</dbReference>
<feature type="domain" description="2EXR" evidence="2">
    <location>
        <begin position="5"/>
        <end position="86"/>
    </location>
</feature>
<organism evidence="3 4">
    <name type="scientific">Plectosphaerella plurivora</name>
    <dbReference type="NCBI Taxonomy" id="936078"/>
    <lineage>
        <taxon>Eukaryota</taxon>
        <taxon>Fungi</taxon>
        <taxon>Dikarya</taxon>
        <taxon>Ascomycota</taxon>
        <taxon>Pezizomycotina</taxon>
        <taxon>Sordariomycetes</taxon>
        <taxon>Hypocreomycetidae</taxon>
        <taxon>Glomerellales</taxon>
        <taxon>Plectosphaerellaceae</taxon>
        <taxon>Plectosphaerella</taxon>
    </lineage>
</organism>
<feature type="region of interest" description="Disordered" evidence="1">
    <location>
        <begin position="198"/>
        <end position="239"/>
    </location>
</feature>
<dbReference type="InterPro" id="IPR045518">
    <property type="entry name" value="2EXR"/>
</dbReference>
<gene>
    <name evidence="3" type="ORF">F5X68DRAFT_245911</name>
</gene>
<dbReference type="EMBL" id="JAGSXJ010000023">
    <property type="protein sequence ID" value="KAH6676906.1"/>
    <property type="molecule type" value="Genomic_DNA"/>
</dbReference>
<proteinExistence type="predicted"/>
<name>A0A9P8V4Z4_9PEZI</name>
<evidence type="ECO:0000259" key="2">
    <source>
        <dbReference type="Pfam" id="PF20150"/>
    </source>
</evidence>
<dbReference type="PANTHER" id="PTHR35910:SF1">
    <property type="entry name" value="2EXR DOMAIN-CONTAINING PROTEIN"/>
    <property type="match status" value="1"/>
</dbReference>
<evidence type="ECO:0000313" key="4">
    <source>
        <dbReference type="Proteomes" id="UP000770015"/>
    </source>
</evidence>